<dbReference type="CDD" id="cd01136">
    <property type="entry name" value="ATPase_flagellum-secretory_path_III"/>
    <property type="match status" value="1"/>
</dbReference>
<dbReference type="Proteomes" id="UP000015351">
    <property type="component" value="Unassembled WGS sequence"/>
</dbReference>
<dbReference type="InterPro" id="IPR003593">
    <property type="entry name" value="AAA+_ATPase"/>
</dbReference>
<evidence type="ECO:0000256" key="4">
    <source>
        <dbReference type="ARBA" id="ARBA00022741"/>
    </source>
</evidence>
<dbReference type="GO" id="GO:0030254">
    <property type="term" value="P:protein secretion by the type III secretion system"/>
    <property type="evidence" value="ECO:0007669"/>
    <property type="project" value="InterPro"/>
</dbReference>
<dbReference type="SMART" id="SM00382">
    <property type="entry name" value="AAA"/>
    <property type="match status" value="1"/>
</dbReference>
<name>S9Q7H2_9RHOB</name>
<dbReference type="InterPro" id="IPR020003">
    <property type="entry name" value="ATPase_a/bsu_AS"/>
</dbReference>
<accession>S9Q7H2</accession>
<keyword evidence="4" id="KW-0547">Nucleotide-binding</keyword>
<dbReference type="Pfam" id="PF18269">
    <property type="entry name" value="T3SS_ATPase_C"/>
    <property type="match status" value="1"/>
</dbReference>
<comment type="caution">
    <text evidence="10">The sequence shown here is derived from an EMBL/GenBank/DDBJ whole genome shotgun (WGS) entry which is preliminary data.</text>
</comment>
<evidence type="ECO:0000259" key="9">
    <source>
        <dbReference type="SMART" id="SM00382"/>
    </source>
</evidence>
<keyword evidence="3" id="KW-0963">Cytoplasm</keyword>
<dbReference type="STRING" id="1123360.thalar_03058"/>
<organism evidence="10 11">
    <name type="scientific">Litoreibacter arenae DSM 19593</name>
    <dbReference type="NCBI Taxonomy" id="1123360"/>
    <lineage>
        <taxon>Bacteria</taxon>
        <taxon>Pseudomonadati</taxon>
        <taxon>Pseudomonadota</taxon>
        <taxon>Alphaproteobacteria</taxon>
        <taxon>Rhodobacterales</taxon>
        <taxon>Roseobacteraceae</taxon>
        <taxon>Litoreibacter</taxon>
    </lineage>
</organism>
<evidence type="ECO:0000313" key="11">
    <source>
        <dbReference type="Proteomes" id="UP000015351"/>
    </source>
</evidence>
<evidence type="ECO:0000313" key="10">
    <source>
        <dbReference type="EMBL" id="EPX77336.1"/>
    </source>
</evidence>
<evidence type="ECO:0000256" key="5">
    <source>
        <dbReference type="ARBA" id="ARBA00022840"/>
    </source>
</evidence>
<dbReference type="PATRIC" id="fig|1123360.3.peg.3031"/>
<sequence length="443" mass="47378">MSTSFAPLISSIRNIPLVERRGAITAIRSNTLQISGLSGAAKLGDLVSIRREDSPEMFGEVLSLQGQAIEILPEHGCQGVSLKDAVIHVGSQRIMPDQSWLGRVLDPFLRPLDGNPLIHGMVEMPLKSNPPAAATRKRLGGRMSTGVAALDTFVPIVRGQRMGIFAGSGVGKSTLLADLAKGVDTDVVVIALIGERGREVRDFVEDVLGSEGMKRSVVVAATSDQSSMIRRRCAWVATAISEFFRDKGAHVLLLADSVTRFAEAHREIALSSGELAGPQGFPPSTSQELMALCERAGPGKSGAGDITAVFSVLVQGSDMEGPIADVMRGILDGHLVLSREIAERGRFPAIDVLKSVSRSLPSAASPEELEILTQARNLMSEYEDASIMIKAGLYEVGTDENIDRAISSRPKIEAFLSGSKPKSSTDIFTQLSNCINFNSLQKF</sequence>
<dbReference type="EMBL" id="AONI01000015">
    <property type="protein sequence ID" value="EPX77336.1"/>
    <property type="molecule type" value="Genomic_DNA"/>
</dbReference>
<evidence type="ECO:0000256" key="7">
    <source>
        <dbReference type="ARBA" id="ARBA00022967"/>
    </source>
</evidence>
<evidence type="ECO:0000256" key="3">
    <source>
        <dbReference type="ARBA" id="ARBA00022490"/>
    </source>
</evidence>
<evidence type="ECO:0000256" key="6">
    <source>
        <dbReference type="ARBA" id="ARBA00022927"/>
    </source>
</evidence>
<comment type="subcellular location">
    <subcellularLocation>
        <location evidence="1">Cytoplasm</location>
    </subcellularLocation>
</comment>
<dbReference type="PANTHER" id="PTHR15184">
    <property type="entry name" value="ATP SYNTHASE"/>
    <property type="match status" value="1"/>
</dbReference>
<dbReference type="SUPFAM" id="SSF52540">
    <property type="entry name" value="P-loop containing nucleoside triphosphate hydrolases"/>
    <property type="match status" value="1"/>
</dbReference>
<protein>
    <submittedName>
        <fullName evidence="10">Flagellum-specific ATP synthase FliI</fullName>
    </submittedName>
</protein>
<keyword evidence="7" id="KW-1278">Translocase</keyword>
<dbReference type="GO" id="GO:0005737">
    <property type="term" value="C:cytoplasm"/>
    <property type="evidence" value="ECO:0007669"/>
    <property type="project" value="UniProtKB-SubCell"/>
</dbReference>
<gene>
    <name evidence="10" type="ORF">thalar_03058</name>
</gene>
<dbReference type="OrthoDB" id="9801639at2"/>
<feature type="domain" description="AAA+ ATPase" evidence="9">
    <location>
        <begin position="158"/>
        <end position="342"/>
    </location>
</feature>
<dbReference type="GO" id="GO:0008564">
    <property type="term" value="F:protein-exporting ATPase activity"/>
    <property type="evidence" value="ECO:0007669"/>
    <property type="project" value="UniProtKB-EC"/>
</dbReference>
<reference evidence="11" key="1">
    <citation type="journal article" date="2013" name="Stand. Genomic Sci.">
        <title>Genome sequence of the Litoreibacter arenae type strain (DSM 19593(T)), a member of the Roseobacter clade isolated from sea sand.</title>
        <authorList>
            <person name="Riedel T."/>
            <person name="Fiebig A."/>
            <person name="Petersen J."/>
            <person name="Gronow S."/>
            <person name="Kyrpides N.C."/>
            <person name="Goker M."/>
            <person name="Klenk H.P."/>
        </authorList>
    </citation>
    <scope>NUCLEOTIDE SEQUENCE [LARGE SCALE GENOMIC DNA]</scope>
    <source>
        <strain evidence="11">DSM 19593</strain>
    </source>
</reference>
<keyword evidence="5" id="KW-0067">ATP-binding</keyword>
<dbReference type="PROSITE" id="PS00152">
    <property type="entry name" value="ATPASE_ALPHA_BETA"/>
    <property type="match status" value="1"/>
</dbReference>
<dbReference type="InterPro" id="IPR000194">
    <property type="entry name" value="ATPase_F1/V1/A1_a/bsu_nucl-bd"/>
</dbReference>
<dbReference type="HOGENOM" id="CLU_022398_5_1_5"/>
<evidence type="ECO:0000256" key="1">
    <source>
        <dbReference type="ARBA" id="ARBA00004496"/>
    </source>
</evidence>
<dbReference type="InterPro" id="IPR040627">
    <property type="entry name" value="T3SS_ATPase_C"/>
</dbReference>
<evidence type="ECO:0000256" key="8">
    <source>
        <dbReference type="ARBA" id="ARBA00034006"/>
    </source>
</evidence>
<dbReference type="RefSeq" id="WP_021102407.1">
    <property type="nucleotide sequence ID" value="NZ_KE557314.1"/>
</dbReference>
<dbReference type="Gene3D" id="3.40.50.12240">
    <property type="match status" value="1"/>
</dbReference>
<comment type="catalytic activity">
    <reaction evidence="8">
        <text>ATP + H2O + cellular proteinSide 1 = ADP + phosphate + cellular proteinSide 2.</text>
        <dbReference type="EC" id="7.4.2.8"/>
    </reaction>
</comment>
<dbReference type="eggNOG" id="COG1157">
    <property type="taxonomic scope" value="Bacteria"/>
</dbReference>
<keyword evidence="11" id="KW-1185">Reference proteome</keyword>
<proteinExistence type="predicted"/>
<keyword evidence="6" id="KW-0653">Protein transport</keyword>
<dbReference type="FunFam" id="3.40.50.12240:FF:000002">
    <property type="entry name" value="Flagellum-specific ATP synthase FliI"/>
    <property type="match status" value="1"/>
</dbReference>
<dbReference type="AlphaFoldDB" id="S9Q7H2"/>
<dbReference type="NCBIfam" id="TIGR01026">
    <property type="entry name" value="fliI_yscN"/>
    <property type="match status" value="1"/>
</dbReference>
<dbReference type="PANTHER" id="PTHR15184:SF9">
    <property type="entry name" value="SPI-1 TYPE 3 SECRETION SYSTEM ATPASE"/>
    <property type="match status" value="1"/>
</dbReference>
<dbReference type="GO" id="GO:0046933">
    <property type="term" value="F:proton-transporting ATP synthase activity, rotational mechanism"/>
    <property type="evidence" value="ECO:0007669"/>
    <property type="project" value="TreeGrafter"/>
</dbReference>
<dbReference type="GO" id="GO:0016887">
    <property type="term" value="F:ATP hydrolysis activity"/>
    <property type="evidence" value="ECO:0007669"/>
    <property type="project" value="InterPro"/>
</dbReference>
<dbReference type="InterPro" id="IPR027417">
    <property type="entry name" value="P-loop_NTPase"/>
</dbReference>
<evidence type="ECO:0000256" key="2">
    <source>
        <dbReference type="ARBA" id="ARBA00022448"/>
    </source>
</evidence>
<dbReference type="Pfam" id="PF00006">
    <property type="entry name" value="ATP-synt_ab"/>
    <property type="match status" value="1"/>
</dbReference>
<dbReference type="InterPro" id="IPR050053">
    <property type="entry name" value="ATPase_alpha/beta_chains"/>
</dbReference>
<keyword evidence="2" id="KW-0813">Transport</keyword>
<dbReference type="GO" id="GO:0005524">
    <property type="term" value="F:ATP binding"/>
    <property type="evidence" value="ECO:0007669"/>
    <property type="project" value="UniProtKB-KW"/>
</dbReference>
<dbReference type="GO" id="GO:0030257">
    <property type="term" value="C:type III protein secretion system complex"/>
    <property type="evidence" value="ECO:0007669"/>
    <property type="project" value="InterPro"/>
</dbReference>
<dbReference type="InterPro" id="IPR005714">
    <property type="entry name" value="ATPase_T3SS_FliI/YscN"/>
</dbReference>